<dbReference type="FunFam" id="1.25.40.10:FF:000790">
    <property type="entry name" value="Pentatricopeptide repeat-containing protein"/>
    <property type="match status" value="1"/>
</dbReference>
<feature type="repeat" description="PPR" evidence="2">
    <location>
        <begin position="110"/>
        <end position="145"/>
    </location>
</feature>
<dbReference type="PANTHER" id="PTHR47926">
    <property type="entry name" value="PENTATRICOPEPTIDE REPEAT-CONTAINING PROTEIN"/>
    <property type="match status" value="1"/>
</dbReference>
<comment type="caution">
    <text evidence="3">The sequence shown here is derived from an EMBL/GenBank/DDBJ whole genome shotgun (WGS) entry which is preliminary data.</text>
</comment>
<dbReference type="PANTHER" id="PTHR47926:SF452">
    <property type="entry name" value="PENTATRICOPEPTIDE REPEAT-CONTAINING PROTEIN"/>
    <property type="match status" value="1"/>
</dbReference>
<reference evidence="3 4" key="1">
    <citation type="submission" date="2024-01" db="EMBL/GenBank/DDBJ databases">
        <title>The genomes of 5 underutilized Papilionoideae crops provide insights into root nodulation and disease resistanc.</title>
        <authorList>
            <person name="Yuan L."/>
        </authorList>
    </citation>
    <scope>NUCLEOTIDE SEQUENCE [LARGE SCALE GENOMIC DNA]</scope>
    <source>
        <strain evidence="3">ZHUSHIDOU_FW_LH</strain>
        <tissue evidence="3">Leaf</tissue>
    </source>
</reference>
<dbReference type="Proteomes" id="UP001372338">
    <property type="component" value="Unassembled WGS sequence"/>
</dbReference>
<dbReference type="InterPro" id="IPR011990">
    <property type="entry name" value="TPR-like_helical_dom_sf"/>
</dbReference>
<dbReference type="InterPro" id="IPR002885">
    <property type="entry name" value="PPR_rpt"/>
</dbReference>
<evidence type="ECO:0008006" key="5">
    <source>
        <dbReference type="Google" id="ProtNLM"/>
    </source>
</evidence>
<name>A0AAN9EL11_CROPI</name>
<organism evidence="3 4">
    <name type="scientific">Crotalaria pallida</name>
    <name type="common">Smooth rattlebox</name>
    <name type="synonym">Crotalaria striata</name>
    <dbReference type="NCBI Taxonomy" id="3830"/>
    <lineage>
        <taxon>Eukaryota</taxon>
        <taxon>Viridiplantae</taxon>
        <taxon>Streptophyta</taxon>
        <taxon>Embryophyta</taxon>
        <taxon>Tracheophyta</taxon>
        <taxon>Spermatophyta</taxon>
        <taxon>Magnoliopsida</taxon>
        <taxon>eudicotyledons</taxon>
        <taxon>Gunneridae</taxon>
        <taxon>Pentapetalae</taxon>
        <taxon>rosids</taxon>
        <taxon>fabids</taxon>
        <taxon>Fabales</taxon>
        <taxon>Fabaceae</taxon>
        <taxon>Papilionoideae</taxon>
        <taxon>50 kb inversion clade</taxon>
        <taxon>genistoids sensu lato</taxon>
        <taxon>core genistoids</taxon>
        <taxon>Crotalarieae</taxon>
        <taxon>Crotalaria</taxon>
    </lineage>
</organism>
<dbReference type="NCBIfam" id="TIGR00756">
    <property type="entry name" value="PPR"/>
    <property type="match status" value="3"/>
</dbReference>
<keyword evidence="4" id="KW-1185">Reference proteome</keyword>
<protein>
    <recommendedName>
        <fullName evidence="5">Pentatricopeptide repeat protein</fullName>
    </recommendedName>
</protein>
<dbReference type="AlphaFoldDB" id="A0AAN9EL11"/>
<dbReference type="GO" id="GO:0003723">
    <property type="term" value="F:RNA binding"/>
    <property type="evidence" value="ECO:0007669"/>
    <property type="project" value="InterPro"/>
</dbReference>
<dbReference type="GO" id="GO:0009451">
    <property type="term" value="P:RNA modification"/>
    <property type="evidence" value="ECO:0007669"/>
    <property type="project" value="InterPro"/>
</dbReference>
<sequence>MKHPTLLCSVRTFNSWALALRNTSSSPHKAMHLYSKMHRNNVPFDSFCILFTLKSCTHFHNLPIIQHLHSHIIKLGFTSHVYISTSLLNAYVFLSFVDACLVFDEMPHRNVVTWNTMVMGYWKSGNDIRMAREVFERMPCRDAVSWSSMIAGYNNIGSYEQGLLLFRRMMFREGVKADQVTVGLVLSACGKMGGVGLLAGKSVHGFMVKNGWELNVEIGTALVDMYAKGGNLRSGAQVFELISERDVRSWTALICGAAKHGFSEEALVVFEKMMVSGVKPNDITFTGVLSACAHGGLIEEGRRYFKMIEEYRMEPRIQHYACLVYLVGKAGMLEEAYEIIKGMKLEPNVVVLGSFLSACKEHRQFEMAERVIEQALKMAKPENDGGIYNLVCDLYVMGEKLEEAERVRKLMLNNKHERNARGSSFVRRRLR</sequence>
<dbReference type="Pfam" id="PF01535">
    <property type="entry name" value="PPR"/>
    <property type="match status" value="3"/>
</dbReference>
<dbReference type="InterPro" id="IPR046960">
    <property type="entry name" value="PPR_At4g14850-like_plant"/>
</dbReference>
<feature type="repeat" description="PPR" evidence="2">
    <location>
        <begin position="281"/>
        <end position="315"/>
    </location>
</feature>
<evidence type="ECO:0000313" key="3">
    <source>
        <dbReference type="EMBL" id="KAK7259069.1"/>
    </source>
</evidence>
<evidence type="ECO:0000313" key="4">
    <source>
        <dbReference type="Proteomes" id="UP001372338"/>
    </source>
</evidence>
<dbReference type="EMBL" id="JAYWIO010000005">
    <property type="protein sequence ID" value="KAK7259069.1"/>
    <property type="molecule type" value="Genomic_DNA"/>
</dbReference>
<keyword evidence="1" id="KW-0677">Repeat</keyword>
<dbReference type="Pfam" id="PF13041">
    <property type="entry name" value="PPR_2"/>
    <property type="match status" value="1"/>
</dbReference>
<dbReference type="Gene3D" id="1.25.40.10">
    <property type="entry name" value="Tetratricopeptide repeat domain"/>
    <property type="match status" value="3"/>
</dbReference>
<proteinExistence type="predicted"/>
<dbReference type="PROSITE" id="PS51375">
    <property type="entry name" value="PPR"/>
    <property type="match status" value="3"/>
</dbReference>
<gene>
    <name evidence="3" type="ORF">RIF29_24665</name>
</gene>
<evidence type="ECO:0000256" key="2">
    <source>
        <dbReference type="PROSITE-ProRule" id="PRU00708"/>
    </source>
</evidence>
<feature type="repeat" description="PPR" evidence="2">
    <location>
        <begin position="246"/>
        <end position="280"/>
    </location>
</feature>
<accession>A0AAN9EL11</accession>
<dbReference type="FunFam" id="1.25.40.10:FF:000442">
    <property type="entry name" value="Pentatricopeptide repeat-containing protein At3g49710"/>
    <property type="match status" value="1"/>
</dbReference>
<evidence type="ECO:0000256" key="1">
    <source>
        <dbReference type="ARBA" id="ARBA00022737"/>
    </source>
</evidence>